<feature type="transmembrane region" description="Helical" evidence="1">
    <location>
        <begin position="153"/>
        <end position="173"/>
    </location>
</feature>
<dbReference type="EMBL" id="JAXIOK010000003">
    <property type="protein sequence ID" value="KAK4775893.1"/>
    <property type="molecule type" value="Genomic_DNA"/>
</dbReference>
<comment type="caution">
    <text evidence="2">The sequence shown here is derived from an EMBL/GenBank/DDBJ whole genome shotgun (WGS) entry which is preliminary data.</text>
</comment>
<organism evidence="2 3">
    <name type="scientific">Trapa incisa</name>
    <dbReference type="NCBI Taxonomy" id="236973"/>
    <lineage>
        <taxon>Eukaryota</taxon>
        <taxon>Viridiplantae</taxon>
        <taxon>Streptophyta</taxon>
        <taxon>Embryophyta</taxon>
        <taxon>Tracheophyta</taxon>
        <taxon>Spermatophyta</taxon>
        <taxon>Magnoliopsida</taxon>
        <taxon>eudicotyledons</taxon>
        <taxon>Gunneridae</taxon>
        <taxon>Pentapetalae</taxon>
        <taxon>rosids</taxon>
        <taxon>malvids</taxon>
        <taxon>Myrtales</taxon>
        <taxon>Lythraceae</taxon>
        <taxon>Trapa</taxon>
    </lineage>
</organism>
<keyword evidence="1" id="KW-0472">Membrane</keyword>
<evidence type="ECO:0000256" key="1">
    <source>
        <dbReference type="SAM" id="Phobius"/>
    </source>
</evidence>
<keyword evidence="1" id="KW-0812">Transmembrane</keyword>
<protein>
    <submittedName>
        <fullName evidence="2">Uncharacterized protein</fullName>
    </submittedName>
</protein>
<reference evidence="2 3" key="1">
    <citation type="journal article" date="2023" name="Hortic Res">
        <title>Pangenome of water caltrop reveals structural variations and asymmetric subgenome divergence after allopolyploidization.</title>
        <authorList>
            <person name="Zhang X."/>
            <person name="Chen Y."/>
            <person name="Wang L."/>
            <person name="Yuan Y."/>
            <person name="Fang M."/>
            <person name="Shi L."/>
            <person name="Lu R."/>
            <person name="Comes H.P."/>
            <person name="Ma Y."/>
            <person name="Chen Y."/>
            <person name="Huang G."/>
            <person name="Zhou Y."/>
            <person name="Zheng Z."/>
            <person name="Qiu Y."/>
        </authorList>
    </citation>
    <scope>NUCLEOTIDE SEQUENCE [LARGE SCALE GENOMIC DNA]</scope>
    <source>
        <tissue evidence="2">Roots</tissue>
    </source>
</reference>
<dbReference type="AlphaFoldDB" id="A0AAN7QUN9"/>
<dbReference type="Proteomes" id="UP001345219">
    <property type="component" value="Chromosome 18"/>
</dbReference>
<keyword evidence="3" id="KW-1185">Reference proteome</keyword>
<gene>
    <name evidence="2" type="ORF">SAY87_023854</name>
</gene>
<feature type="transmembrane region" description="Helical" evidence="1">
    <location>
        <begin position="179"/>
        <end position="201"/>
    </location>
</feature>
<evidence type="ECO:0000313" key="3">
    <source>
        <dbReference type="Proteomes" id="UP001345219"/>
    </source>
</evidence>
<dbReference type="PANTHER" id="PTHR46158:SF2">
    <property type="entry name" value="OS02G0165000 PROTEIN"/>
    <property type="match status" value="1"/>
</dbReference>
<dbReference type="PANTHER" id="PTHR46158">
    <property type="entry name" value="OS02G0165000 PROTEIN"/>
    <property type="match status" value="1"/>
</dbReference>
<evidence type="ECO:0000313" key="2">
    <source>
        <dbReference type="EMBL" id="KAK4775893.1"/>
    </source>
</evidence>
<name>A0AAN7QUN9_9MYRT</name>
<keyword evidence="1" id="KW-1133">Transmembrane helix</keyword>
<proteinExistence type="predicted"/>
<accession>A0AAN7QUN9</accession>
<sequence>MRHREKGFALTLFTSRWHEDFHSWNLLPQRSFHTKNVSHENDKSVLMIPDMFPSDGYHNKPSTSRSLSTKATHSLPVTPTAISGLQTAHERTREVLLGPVSPVLYLTPASFICRFADVSDLGPRALAISLPHACVLDLLSPLISSTMVSRSYIWAYASFQYAIVIFFAHIFYTMLNVNAVLSVLLSCFTGFGIAISNSLLVECLRWRASRQQQTQPYEDRAPQEQQHKVQLQSADTTYSLLSCCSCRHCHVKSLPVNSRFKVVKFSNTIALQKPSYLNGNFC</sequence>